<keyword evidence="4 7" id="KW-0863">Zinc-finger</keyword>
<dbReference type="SMART" id="SM00184">
    <property type="entry name" value="RING"/>
    <property type="match status" value="1"/>
</dbReference>
<evidence type="ECO:0000256" key="2">
    <source>
        <dbReference type="ARBA" id="ARBA00012483"/>
    </source>
</evidence>
<gene>
    <name evidence="10" type="primary">ATL32_4</name>
    <name evidence="10" type="ORF">Zm00014a_015407</name>
</gene>
<dbReference type="InterPro" id="IPR053238">
    <property type="entry name" value="RING-H2_zinc_finger"/>
</dbReference>
<dbReference type="Proteomes" id="UP000251960">
    <property type="component" value="Chromosome 9"/>
</dbReference>
<dbReference type="PANTHER" id="PTHR14155">
    <property type="entry name" value="RING FINGER DOMAIN-CONTAINING"/>
    <property type="match status" value="1"/>
</dbReference>
<evidence type="ECO:0000256" key="8">
    <source>
        <dbReference type="SAM" id="Phobius"/>
    </source>
</evidence>
<comment type="catalytic activity">
    <reaction evidence="1">
        <text>S-ubiquitinyl-[E2 ubiquitin-conjugating enzyme]-L-cysteine + [acceptor protein]-L-lysine = [E2 ubiquitin-conjugating enzyme]-L-cysteine + N(6)-ubiquitinyl-[acceptor protein]-L-lysine.</text>
        <dbReference type="EC" id="2.3.2.27"/>
    </reaction>
</comment>
<dbReference type="Pfam" id="PF13639">
    <property type="entry name" value="zf-RING_2"/>
    <property type="match status" value="1"/>
</dbReference>
<evidence type="ECO:0000313" key="10">
    <source>
        <dbReference type="EMBL" id="PWZ05016.1"/>
    </source>
</evidence>
<name>A0A3L6D8V5_MAIZE</name>
<keyword evidence="8" id="KW-0472">Membrane</keyword>
<comment type="caution">
    <text evidence="10">The sequence shown here is derived from an EMBL/GenBank/DDBJ whole genome shotgun (WGS) entry which is preliminary data.</text>
</comment>
<protein>
    <recommendedName>
        <fullName evidence="2">RING-type E3 ubiquitin transferase</fullName>
        <ecNumber evidence="2">2.3.2.27</ecNumber>
    </recommendedName>
</protein>
<evidence type="ECO:0000256" key="1">
    <source>
        <dbReference type="ARBA" id="ARBA00000900"/>
    </source>
</evidence>
<evidence type="ECO:0000256" key="7">
    <source>
        <dbReference type="PROSITE-ProRule" id="PRU00175"/>
    </source>
</evidence>
<evidence type="ECO:0000256" key="3">
    <source>
        <dbReference type="ARBA" id="ARBA00022723"/>
    </source>
</evidence>
<evidence type="ECO:0000259" key="9">
    <source>
        <dbReference type="PROSITE" id="PS50089"/>
    </source>
</evidence>
<accession>A0A3L6D8V5</accession>
<dbReference type="EMBL" id="NCVQ01000010">
    <property type="protein sequence ID" value="PWZ05016.1"/>
    <property type="molecule type" value="Genomic_DNA"/>
</dbReference>
<feature type="domain" description="RING-type" evidence="9">
    <location>
        <begin position="90"/>
        <end position="132"/>
    </location>
</feature>
<reference evidence="10 11" key="1">
    <citation type="journal article" date="2018" name="Nat. Genet.">
        <title>Extensive intraspecific gene order and gene structural variations between Mo17 and other maize genomes.</title>
        <authorList>
            <person name="Sun S."/>
            <person name="Zhou Y."/>
            <person name="Chen J."/>
            <person name="Shi J."/>
            <person name="Zhao H."/>
            <person name="Zhao H."/>
            <person name="Song W."/>
            <person name="Zhang M."/>
            <person name="Cui Y."/>
            <person name="Dong X."/>
            <person name="Liu H."/>
            <person name="Ma X."/>
            <person name="Jiao Y."/>
            <person name="Wang B."/>
            <person name="Wei X."/>
            <person name="Stein J.C."/>
            <person name="Glaubitz J.C."/>
            <person name="Lu F."/>
            <person name="Yu G."/>
            <person name="Liang C."/>
            <person name="Fengler K."/>
            <person name="Li B."/>
            <person name="Rafalski A."/>
            <person name="Schnable P.S."/>
            <person name="Ware D.H."/>
            <person name="Buckler E.S."/>
            <person name="Lai J."/>
        </authorList>
    </citation>
    <scope>NUCLEOTIDE SEQUENCE [LARGE SCALE GENOMIC DNA]</scope>
    <source>
        <strain evidence="11">cv. Missouri 17</strain>
        <tissue evidence="10">Seedling</tissue>
    </source>
</reference>
<evidence type="ECO:0000256" key="6">
    <source>
        <dbReference type="ARBA" id="ARBA00024209"/>
    </source>
</evidence>
<dbReference type="SUPFAM" id="SSF57850">
    <property type="entry name" value="RING/U-box"/>
    <property type="match status" value="1"/>
</dbReference>
<dbReference type="InterPro" id="IPR001841">
    <property type="entry name" value="Znf_RING"/>
</dbReference>
<keyword evidence="3" id="KW-0479">Metal-binding</keyword>
<dbReference type="AlphaFoldDB" id="A0A3L6D8V5"/>
<dbReference type="GO" id="GO:0008270">
    <property type="term" value="F:zinc ion binding"/>
    <property type="evidence" value="ECO:0007669"/>
    <property type="project" value="UniProtKB-KW"/>
</dbReference>
<evidence type="ECO:0000256" key="4">
    <source>
        <dbReference type="ARBA" id="ARBA00022771"/>
    </source>
</evidence>
<dbReference type="Gene3D" id="3.30.40.10">
    <property type="entry name" value="Zinc/RING finger domain, C3HC4 (zinc finger)"/>
    <property type="match status" value="1"/>
</dbReference>
<dbReference type="EC" id="2.3.2.27" evidence="2"/>
<comment type="similarity">
    <text evidence="6">Belongs to the RING-type zinc finger family. ATL subfamily.</text>
</comment>
<evidence type="ECO:0000256" key="5">
    <source>
        <dbReference type="ARBA" id="ARBA00022833"/>
    </source>
</evidence>
<dbReference type="ExpressionAtlas" id="A0A3L6D8V5">
    <property type="expression patterns" value="baseline"/>
</dbReference>
<keyword evidence="8" id="KW-1133">Transmembrane helix</keyword>
<dbReference type="PANTHER" id="PTHR14155:SF623">
    <property type="entry name" value="RING ZINC FINGER DOMAIN SUPERFAMILY PROTEIN-RELATED"/>
    <property type="match status" value="1"/>
</dbReference>
<keyword evidence="5" id="KW-0862">Zinc</keyword>
<proteinExistence type="inferred from homology"/>
<feature type="transmembrane region" description="Helical" evidence="8">
    <location>
        <begin position="12"/>
        <end position="39"/>
    </location>
</feature>
<evidence type="ECO:0000313" key="11">
    <source>
        <dbReference type="Proteomes" id="UP000251960"/>
    </source>
</evidence>
<sequence length="136" mass="14347">MSPPPSSPPRTLAISLAVSLLFVSAAIVLVTATTVFMLCCRRRRDGPGPSSSPVGIDAEAIRSLPAVETTLRAFSYAPQDGEHGGSALECAVCLGAVKEGEMVRQLAACKHVYHVECIDRWLAAHQTCPVCRSIAA</sequence>
<dbReference type="PROSITE" id="PS50089">
    <property type="entry name" value="ZF_RING_2"/>
    <property type="match status" value="1"/>
</dbReference>
<organism evidence="10 11">
    <name type="scientific">Zea mays</name>
    <name type="common">Maize</name>
    <dbReference type="NCBI Taxonomy" id="4577"/>
    <lineage>
        <taxon>Eukaryota</taxon>
        <taxon>Viridiplantae</taxon>
        <taxon>Streptophyta</taxon>
        <taxon>Embryophyta</taxon>
        <taxon>Tracheophyta</taxon>
        <taxon>Spermatophyta</taxon>
        <taxon>Magnoliopsida</taxon>
        <taxon>Liliopsida</taxon>
        <taxon>Poales</taxon>
        <taxon>Poaceae</taxon>
        <taxon>PACMAD clade</taxon>
        <taxon>Panicoideae</taxon>
        <taxon>Andropogonodae</taxon>
        <taxon>Andropogoneae</taxon>
        <taxon>Tripsacinae</taxon>
        <taxon>Zea</taxon>
    </lineage>
</organism>
<dbReference type="InterPro" id="IPR013083">
    <property type="entry name" value="Znf_RING/FYVE/PHD"/>
</dbReference>
<keyword evidence="8" id="KW-0812">Transmembrane</keyword>
<dbReference type="GO" id="GO:0061630">
    <property type="term" value="F:ubiquitin protein ligase activity"/>
    <property type="evidence" value="ECO:0007669"/>
    <property type="project" value="UniProtKB-EC"/>
</dbReference>